<evidence type="ECO:0000313" key="9">
    <source>
        <dbReference type="Proteomes" id="UP000050816"/>
    </source>
</evidence>
<reference evidence="8 9" key="1">
    <citation type="journal article" date="2015" name="Genome Announc.">
        <title>Expanding the biotechnology potential of lactobacilli through comparative genomics of 213 strains and associated genera.</title>
        <authorList>
            <person name="Sun Z."/>
            <person name="Harris H.M."/>
            <person name="McCann A."/>
            <person name="Guo C."/>
            <person name="Argimon S."/>
            <person name="Zhang W."/>
            <person name="Yang X."/>
            <person name="Jeffery I.B."/>
            <person name="Cooney J.C."/>
            <person name="Kagawa T.F."/>
            <person name="Liu W."/>
            <person name="Song Y."/>
            <person name="Salvetti E."/>
            <person name="Wrobel A."/>
            <person name="Rasinkangas P."/>
            <person name="Parkhill J."/>
            <person name="Rea M.C."/>
            <person name="O'Sullivan O."/>
            <person name="Ritari J."/>
            <person name="Douillard F.P."/>
            <person name="Paul Ross R."/>
            <person name="Yang R."/>
            <person name="Briner A.E."/>
            <person name="Felis G.E."/>
            <person name="de Vos W.M."/>
            <person name="Barrangou R."/>
            <person name="Klaenhammer T.R."/>
            <person name="Caufield P.W."/>
            <person name="Cui Y."/>
            <person name="Zhang H."/>
            <person name="O'Toole P.W."/>
        </authorList>
    </citation>
    <scope>NUCLEOTIDE SEQUENCE [LARGE SCALE GENOMIC DNA]</scope>
    <source>
        <strain evidence="8 9">DSM 15946</strain>
    </source>
</reference>
<feature type="binding site" evidence="5">
    <location>
        <position position="112"/>
    </location>
    <ligand>
        <name>substrate</name>
    </ligand>
</feature>
<dbReference type="SUPFAM" id="SSF51430">
    <property type="entry name" value="NAD(P)-linked oxidoreductase"/>
    <property type="match status" value="1"/>
</dbReference>
<proteinExistence type="inferred from homology"/>
<dbReference type="Gene3D" id="3.20.20.100">
    <property type="entry name" value="NADP-dependent oxidoreductase domain"/>
    <property type="match status" value="1"/>
</dbReference>
<protein>
    <submittedName>
        <fullName evidence="8">Aldo keto reductase</fullName>
    </submittedName>
</protein>
<dbReference type="AlphaFoldDB" id="A0A0R1UL56"/>
<dbReference type="PIRSF" id="PIRSF000097">
    <property type="entry name" value="AKR"/>
    <property type="match status" value="1"/>
</dbReference>
<evidence type="ECO:0000256" key="2">
    <source>
        <dbReference type="ARBA" id="ARBA00022857"/>
    </source>
</evidence>
<comment type="similarity">
    <text evidence="1">Belongs to the aldo/keto reductase family.</text>
</comment>
<dbReference type="CDD" id="cd19071">
    <property type="entry name" value="AKR_AKR1-5-like"/>
    <property type="match status" value="1"/>
</dbReference>
<evidence type="ECO:0000256" key="6">
    <source>
        <dbReference type="PIRSR" id="PIRSR000097-3"/>
    </source>
</evidence>
<dbReference type="Proteomes" id="UP000050816">
    <property type="component" value="Unassembled WGS sequence"/>
</dbReference>
<dbReference type="InterPro" id="IPR023210">
    <property type="entry name" value="NADP_OxRdtase_dom"/>
</dbReference>
<dbReference type="InterPro" id="IPR020471">
    <property type="entry name" value="AKR"/>
</dbReference>
<evidence type="ECO:0000256" key="1">
    <source>
        <dbReference type="ARBA" id="ARBA00007905"/>
    </source>
</evidence>
<dbReference type="PRINTS" id="PR00069">
    <property type="entry name" value="ALDKETRDTASE"/>
</dbReference>
<dbReference type="PROSITE" id="PS00062">
    <property type="entry name" value="ALDOKETO_REDUCTASE_2"/>
    <property type="match status" value="1"/>
</dbReference>
<gene>
    <name evidence="8" type="ORF">FC43_GL000489</name>
</gene>
<dbReference type="PANTHER" id="PTHR43827:SF3">
    <property type="entry name" value="NADP-DEPENDENT OXIDOREDUCTASE DOMAIN-CONTAINING PROTEIN"/>
    <property type="match status" value="1"/>
</dbReference>
<evidence type="ECO:0000313" key="8">
    <source>
        <dbReference type="EMBL" id="KRL92051.1"/>
    </source>
</evidence>
<comment type="caution">
    <text evidence="8">The sequence shown here is derived from an EMBL/GenBank/DDBJ whole genome shotgun (WGS) entry which is preliminary data.</text>
</comment>
<dbReference type="InterPro" id="IPR018170">
    <property type="entry name" value="Aldo/ket_reductase_CS"/>
</dbReference>
<dbReference type="GO" id="GO:0016616">
    <property type="term" value="F:oxidoreductase activity, acting on the CH-OH group of donors, NAD or NADP as acceptor"/>
    <property type="evidence" value="ECO:0007669"/>
    <property type="project" value="UniProtKB-ARBA"/>
</dbReference>
<dbReference type="RefSeq" id="WP_056953722.1">
    <property type="nucleotide sequence ID" value="NZ_AZFK01000012.1"/>
</dbReference>
<dbReference type="PROSITE" id="PS00798">
    <property type="entry name" value="ALDOKETO_REDUCTASE_1"/>
    <property type="match status" value="1"/>
</dbReference>
<evidence type="ECO:0000256" key="5">
    <source>
        <dbReference type="PIRSR" id="PIRSR000097-2"/>
    </source>
</evidence>
<evidence type="ECO:0000256" key="4">
    <source>
        <dbReference type="PIRSR" id="PIRSR000097-1"/>
    </source>
</evidence>
<organism evidence="8 9">
    <name type="scientific">Limosilactobacillus ingluviei DSM 15946</name>
    <dbReference type="NCBI Taxonomy" id="1423760"/>
    <lineage>
        <taxon>Bacteria</taxon>
        <taxon>Bacillati</taxon>
        <taxon>Bacillota</taxon>
        <taxon>Bacilli</taxon>
        <taxon>Lactobacillales</taxon>
        <taxon>Lactobacillaceae</taxon>
        <taxon>Limosilactobacillus</taxon>
    </lineage>
</organism>
<dbReference type="PANTHER" id="PTHR43827">
    <property type="entry name" value="2,5-DIKETO-D-GLUCONIC ACID REDUCTASE"/>
    <property type="match status" value="1"/>
</dbReference>
<evidence type="ECO:0000259" key="7">
    <source>
        <dbReference type="Pfam" id="PF00248"/>
    </source>
</evidence>
<dbReference type="FunFam" id="3.20.20.100:FF:000015">
    <property type="entry name" value="Oxidoreductase, aldo/keto reductase family"/>
    <property type="match status" value="1"/>
</dbReference>
<feature type="domain" description="NADP-dependent oxidoreductase" evidence="7">
    <location>
        <begin position="29"/>
        <end position="262"/>
    </location>
</feature>
<dbReference type="PROSITE" id="PS00063">
    <property type="entry name" value="ALDOKETO_REDUCTASE_3"/>
    <property type="match status" value="1"/>
</dbReference>
<keyword evidence="2" id="KW-0521">NADP</keyword>
<dbReference type="EMBL" id="AZFK01000012">
    <property type="protein sequence ID" value="KRL92051.1"/>
    <property type="molecule type" value="Genomic_DNA"/>
</dbReference>
<dbReference type="PATRIC" id="fig|1423760.3.peg.509"/>
<feature type="active site" description="Proton donor" evidence="4">
    <location>
        <position position="54"/>
    </location>
</feature>
<feature type="site" description="Lowers pKa of active site Tyr" evidence="6">
    <location>
        <position position="79"/>
    </location>
</feature>
<evidence type="ECO:0000256" key="3">
    <source>
        <dbReference type="ARBA" id="ARBA00023002"/>
    </source>
</evidence>
<name>A0A0R1UL56_9LACO</name>
<accession>A0A0R1UL56</accession>
<dbReference type="Pfam" id="PF00248">
    <property type="entry name" value="Aldo_ket_red"/>
    <property type="match status" value="1"/>
</dbReference>
<keyword evidence="3" id="KW-0560">Oxidoreductase</keyword>
<dbReference type="InterPro" id="IPR036812">
    <property type="entry name" value="NAD(P)_OxRdtase_dom_sf"/>
</dbReference>
<sequence length="283" mass="31712">MTQLQAQWLTLADGHRMPQEGFGVYKLTDQASMTTALKSAYQTGYRLFDTAQLYENEALLGVALKELAVPRDNYFVTTKVAEQNQGYQTTIQSVKESLHRLQLDYVDLLLVHWPMQAHFFATWQALEDLQAQGLTKSIGVSNFGIVHLQLLATQAHQRPVVNQVERHPGLNQAALIKYHQAHGIVTQAWSPLARGKYLQDPVLTKIAAAHQKSVAQVILKWHLQGGVAIIPKSAHPQRIAENAALADFTLSAAEMAQIDALNRFARDGREPELVYENNVQYPR</sequence>